<dbReference type="Proteomes" id="UP000005388">
    <property type="component" value="Unassembled WGS sequence"/>
</dbReference>
<keyword evidence="1" id="KW-1133">Transmembrane helix</keyword>
<evidence type="ECO:0000313" key="2">
    <source>
        <dbReference type="EMBL" id="EHJ55650.1"/>
    </source>
</evidence>
<dbReference type="STRING" id="764291.STRUR_1740"/>
<organism evidence="2 3">
    <name type="scientific">Streptococcus urinalis 2285-97</name>
    <dbReference type="NCBI Taxonomy" id="764291"/>
    <lineage>
        <taxon>Bacteria</taxon>
        <taxon>Bacillati</taxon>
        <taxon>Bacillota</taxon>
        <taxon>Bacilli</taxon>
        <taxon>Lactobacillales</taxon>
        <taxon>Streptococcaceae</taxon>
        <taxon>Streptococcus</taxon>
    </lineage>
</organism>
<proteinExistence type="predicted"/>
<comment type="caution">
    <text evidence="2">The sequence shown here is derived from an EMBL/GenBank/DDBJ whole genome shotgun (WGS) entry which is preliminary data.</text>
</comment>
<evidence type="ECO:0000313" key="3">
    <source>
        <dbReference type="Proteomes" id="UP000005388"/>
    </source>
</evidence>
<dbReference type="AlphaFoldDB" id="G5KCK1"/>
<protein>
    <submittedName>
        <fullName evidence="2">Uncharacterized protein</fullName>
    </submittedName>
</protein>
<keyword evidence="3" id="KW-1185">Reference proteome</keyword>
<sequence length="57" mass="6462">MCSAHAASQISPTYVCLSVASESYQISLMNLMRITLPKSLLFILFAISYYLLLNWIM</sequence>
<dbReference type="EMBL" id="AEUZ02000001">
    <property type="protein sequence ID" value="EHJ55650.1"/>
    <property type="molecule type" value="Genomic_DNA"/>
</dbReference>
<feature type="transmembrane region" description="Helical" evidence="1">
    <location>
        <begin position="39"/>
        <end position="56"/>
    </location>
</feature>
<name>G5KCK1_9STRE</name>
<accession>G5KCK1</accession>
<gene>
    <name evidence="2" type="ORF">STRUR_1740</name>
</gene>
<evidence type="ECO:0000256" key="1">
    <source>
        <dbReference type="SAM" id="Phobius"/>
    </source>
</evidence>
<keyword evidence="1" id="KW-0472">Membrane</keyword>
<keyword evidence="1" id="KW-0812">Transmembrane</keyword>
<reference evidence="2 3" key="1">
    <citation type="journal article" date="2014" name="Int. J. Syst. Evol. Microbiol.">
        <title>Phylogenomics and the dynamic genome evolution of the genus Streptococcus.</title>
        <authorList>
            <consortium name="The Broad Institute Genome Sequencing Platform"/>
            <person name="Richards V.P."/>
            <person name="Palmer S.R."/>
            <person name="Pavinski Bitar P.D."/>
            <person name="Qin X."/>
            <person name="Weinstock G.M."/>
            <person name="Highlander S.K."/>
            <person name="Town C.D."/>
            <person name="Burne R.A."/>
            <person name="Stanhope M.J."/>
        </authorList>
    </citation>
    <scope>NUCLEOTIDE SEQUENCE [LARGE SCALE GENOMIC DNA]</scope>
    <source>
        <strain evidence="2 3">2285-97</strain>
    </source>
</reference>